<dbReference type="SUPFAM" id="SSF57997">
    <property type="entry name" value="Tropomyosin"/>
    <property type="match status" value="1"/>
</dbReference>
<evidence type="ECO:0000313" key="2">
    <source>
        <dbReference type="EMBL" id="DAE18752.1"/>
    </source>
</evidence>
<reference evidence="2" key="1">
    <citation type="journal article" date="2021" name="Proc. Natl. Acad. Sci. U.S.A.">
        <title>A Catalog of Tens of Thousands of Viruses from Human Metagenomes Reveals Hidden Associations with Chronic Diseases.</title>
        <authorList>
            <person name="Tisza M.J."/>
            <person name="Buck C.B."/>
        </authorList>
    </citation>
    <scope>NUCLEOTIDE SEQUENCE</scope>
    <source>
        <strain evidence="2">CtrAT9</strain>
    </source>
</reference>
<protein>
    <submittedName>
        <fullName evidence="2">Minor tail protein</fullName>
    </submittedName>
</protein>
<accession>A0A8S5QI69</accession>
<dbReference type="EMBL" id="BK015662">
    <property type="protein sequence ID" value="DAE18752.1"/>
    <property type="molecule type" value="Genomic_DNA"/>
</dbReference>
<feature type="coiled-coil region" evidence="1">
    <location>
        <begin position="92"/>
        <end position="126"/>
    </location>
</feature>
<dbReference type="Gene3D" id="1.10.287.1490">
    <property type="match status" value="1"/>
</dbReference>
<proteinExistence type="predicted"/>
<name>A0A8S5QI69_9CAUD</name>
<evidence type="ECO:0000256" key="1">
    <source>
        <dbReference type="SAM" id="Coils"/>
    </source>
</evidence>
<keyword evidence="1" id="KW-0175">Coiled coil</keyword>
<sequence length="555" mass="59106">MAVRQITTRLAIDGEQEYKKQLAAVNRELGNLGAEMKLVDAQFKGQANSSEALRAKHDLLKKSIEQQVGKIVSLEGAVEEATAAFGEADSRTDSYRRQLLSAETALAKLNDELSENDKLLKEAEDSADGCAKSIDGYGKAVKDAAGKTDDLDDGLGGIGGALKGLRNEDGSFNLGGVTSALSNLKGLLVGGAIVTGAKAVKDAIFEIVESTEEYRKIMGTLEVSSAAAGYTAEETAQVYQELQAVLGDTQTAATATANLQALGLAQEDLKVLIDEVIGAWATYGDSIPIDSLSEAVNETVQAGKVTGVFADVLNWAGVNEDEFNRQLEACADTSERAQLVLVQLANQGLRETGQAWKDANQDIMEMNRSQEELNAAMARLGELLTPIAAGIVGFTADIVEGVTAAITAISDLISKIREAREEANEKNVERSSTSKLSRYRAEARLREHLSGSHAAGLDRVPYDGYLAELHADEAVLNAQEAALWRSVGRSGARTLPPAYIPAALPATVQSATRRENVTIDVTLELDGQTLARKQYPLMQAEGRRRGTPLAGKEGT</sequence>
<organism evidence="2">
    <name type="scientific">Siphoviridae sp. ctrAT9</name>
    <dbReference type="NCBI Taxonomy" id="2825686"/>
    <lineage>
        <taxon>Viruses</taxon>
        <taxon>Duplodnaviria</taxon>
        <taxon>Heunggongvirae</taxon>
        <taxon>Uroviricota</taxon>
        <taxon>Caudoviricetes</taxon>
    </lineage>
</organism>